<reference evidence="3" key="2">
    <citation type="submission" date="2025-08" db="UniProtKB">
        <authorList>
            <consortium name="RefSeq"/>
        </authorList>
    </citation>
    <scope>IDENTIFICATION</scope>
    <source>
        <tissue evidence="3">Leaf</tissue>
    </source>
</reference>
<name>A0A1U7W5I8_NICSY</name>
<protein>
    <submittedName>
        <fullName evidence="3">Uncharacterized protein LOC104220366</fullName>
    </submittedName>
</protein>
<evidence type="ECO:0000313" key="2">
    <source>
        <dbReference type="Proteomes" id="UP000189701"/>
    </source>
</evidence>
<feature type="compositionally biased region" description="Low complexity" evidence="1">
    <location>
        <begin position="1"/>
        <end position="15"/>
    </location>
</feature>
<dbReference type="InterPro" id="IPR006462">
    <property type="entry name" value="MS5"/>
</dbReference>
<feature type="compositionally biased region" description="Basic and acidic residues" evidence="1">
    <location>
        <begin position="36"/>
        <end position="46"/>
    </location>
</feature>
<keyword evidence="2" id="KW-1185">Reference proteome</keyword>
<dbReference type="GeneID" id="104220366"/>
<dbReference type="PANTHER" id="PTHR31260:SF79">
    <property type="entry name" value="CYSTATIN DOMAIN-CONTAINING PROTEIN"/>
    <property type="match status" value="1"/>
</dbReference>
<proteinExistence type="predicted"/>
<sequence>MNRALPSPSQPSSSSVIQNVPLSIAEETESPPQKNHKIDEGGEKIGTETSIDDSMSFTDEEKVDDDTSSPLKTLIYSDYDSEEDYCPAGTKKMDKALWERYYKQIEESQATNYEVESVLKVNGGGCRDFIYYLTFSVKNGEHEVFQAKVVEDLNYNLEFPIVRPKVKAVNE</sequence>
<dbReference type="OrthoDB" id="1034349at2759"/>
<evidence type="ECO:0000313" key="3">
    <source>
        <dbReference type="RefSeq" id="XP_009769525.1"/>
    </source>
</evidence>
<dbReference type="KEGG" id="nsy:104220366"/>
<dbReference type="Proteomes" id="UP000189701">
    <property type="component" value="Unplaced"/>
</dbReference>
<feature type="region of interest" description="Disordered" evidence="1">
    <location>
        <begin position="1"/>
        <end position="70"/>
    </location>
</feature>
<organism evidence="2 3">
    <name type="scientific">Nicotiana sylvestris</name>
    <name type="common">Wood tobacco</name>
    <name type="synonym">South American tobacco</name>
    <dbReference type="NCBI Taxonomy" id="4096"/>
    <lineage>
        <taxon>Eukaryota</taxon>
        <taxon>Viridiplantae</taxon>
        <taxon>Streptophyta</taxon>
        <taxon>Embryophyta</taxon>
        <taxon>Tracheophyta</taxon>
        <taxon>Spermatophyta</taxon>
        <taxon>Magnoliopsida</taxon>
        <taxon>eudicotyledons</taxon>
        <taxon>Gunneridae</taxon>
        <taxon>Pentapetalae</taxon>
        <taxon>asterids</taxon>
        <taxon>lamiids</taxon>
        <taxon>Solanales</taxon>
        <taxon>Solanaceae</taxon>
        <taxon>Nicotianoideae</taxon>
        <taxon>Nicotianeae</taxon>
        <taxon>Nicotiana</taxon>
    </lineage>
</organism>
<accession>A0A1U7W5I8</accession>
<evidence type="ECO:0000256" key="1">
    <source>
        <dbReference type="SAM" id="MobiDB-lite"/>
    </source>
</evidence>
<dbReference type="eggNOG" id="ENOG502SZH5">
    <property type="taxonomic scope" value="Eukaryota"/>
</dbReference>
<gene>
    <name evidence="3" type="primary">LOC104220366</name>
</gene>
<dbReference type="PANTHER" id="PTHR31260">
    <property type="entry name" value="CYSTATIN/MONELLIN SUPERFAMILY PROTEIN"/>
    <property type="match status" value="1"/>
</dbReference>
<dbReference type="AlphaFoldDB" id="A0A1U7W5I8"/>
<feature type="compositionally biased region" description="Polar residues" evidence="1">
    <location>
        <begin position="47"/>
        <end position="57"/>
    </location>
</feature>
<dbReference type="RefSeq" id="XP_009769525.1">
    <property type="nucleotide sequence ID" value="XM_009771223.1"/>
</dbReference>
<reference evidence="2" key="1">
    <citation type="journal article" date="2013" name="Genome Biol.">
        <title>Reference genomes and transcriptomes of Nicotiana sylvestris and Nicotiana tomentosiformis.</title>
        <authorList>
            <person name="Sierro N."/>
            <person name="Battey J.N."/>
            <person name="Ouadi S."/>
            <person name="Bovet L."/>
            <person name="Goepfert S."/>
            <person name="Bakaher N."/>
            <person name="Peitsch M.C."/>
            <person name="Ivanov N.V."/>
        </authorList>
    </citation>
    <scope>NUCLEOTIDE SEQUENCE [LARGE SCALE GENOMIC DNA]</scope>
</reference>